<reference evidence="1 2" key="1">
    <citation type="submission" date="2024-03" db="EMBL/GenBank/DDBJ databases">
        <title>Rhodococcus navarretei sp. nov. and Pseudarthrobacter quantumdoti sp. nov., two new species with the ability to biosynthesize Quantum Dots isolated from soil samples at Union Glacier, Antarctica.</title>
        <authorList>
            <person name="Vargas M."/>
        </authorList>
    </citation>
    <scope>NUCLEOTIDE SEQUENCE [LARGE SCALE GENOMIC DNA]</scope>
    <source>
        <strain evidence="1 2">RC-2-3</strain>
    </source>
</reference>
<sequence>MAVDAEILDLRDDGSVNSAEQPTFRVVTVPDSADARLFVELSSYGADLAEARHALDLAIKSRGEGSPLEDAAAYLIAFAVVAYCRTYFPSNIRKPLTDHIDIPDELSDIHRLVGAFRNTTIAHSQSKLATTFPVGVVDAETLRVRDVTAATVLQTLPPPLVDRFHKLVAAADDLLYEATEQIRQRLIQRLKGSDMETMVGQGAPLIADAMDADFNPRTRRGPFPTSHTMYWSATSLSGD</sequence>
<accession>A0ABZ2R6P4</accession>
<keyword evidence="2" id="KW-1185">Reference proteome</keyword>
<proteinExistence type="predicted"/>
<name>A0ABZ2R6P4_9MICC</name>
<dbReference type="EMBL" id="CP148033">
    <property type="protein sequence ID" value="WXK94094.1"/>
    <property type="molecule type" value="Genomic_DNA"/>
</dbReference>
<protein>
    <submittedName>
        <fullName evidence="1">Uncharacterized protein</fullName>
    </submittedName>
</protein>
<dbReference type="RefSeq" id="WP_406636954.1">
    <property type="nucleotide sequence ID" value="NZ_CP148033.1"/>
</dbReference>
<dbReference type="Proteomes" id="UP001623384">
    <property type="component" value="Chromosome"/>
</dbReference>
<organism evidence="1 2">
    <name type="scientific">Pseudarthrobacter quantipunctorum</name>
    <dbReference type="NCBI Taxonomy" id="3128980"/>
    <lineage>
        <taxon>Bacteria</taxon>
        <taxon>Bacillati</taxon>
        <taxon>Actinomycetota</taxon>
        <taxon>Actinomycetes</taxon>
        <taxon>Micrococcales</taxon>
        <taxon>Micrococcaceae</taxon>
        <taxon>Pseudarthrobacter</taxon>
    </lineage>
</organism>
<gene>
    <name evidence="1" type="ORF">WHH00_04620</name>
</gene>
<evidence type="ECO:0000313" key="1">
    <source>
        <dbReference type="EMBL" id="WXK94094.1"/>
    </source>
</evidence>
<evidence type="ECO:0000313" key="2">
    <source>
        <dbReference type="Proteomes" id="UP001623384"/>
    </source>
</evidence>